<dbReference type="RefSeq" id="WP_040372997.1">
    <property type="nucleotide sequence ID" value="NZ_CP068053.1"/>
</dbReference>
<gene>
    <name evidence="2" type="ORF">I6J18_09850</name>
</gene>
<accession>A0A974NQX5</accession>
<name>A0A974NQX5_PERPY</name>
<dbReference type="EMBL" id="CP068053">
    <property type="protein sequence ID" value="QQT02108.1"/>
    <property type="molecule type" value="Genomic_DNA"/>
</dbReference>
<organism evidence="2 3">
    <name type="scientific">Peribacillus psychrosaccharolyticus</name>
    <name type="common">Bacillus psychrosaccharolyticus</name>
    <dbReference type="NCBI Taxonomy" id="1407"/>
    <lineage>
        <taxon>Bacteria</taxon>
        <taxon>Bacillati</taxon>
        <taxon>Bacillota</taxon>
        <taxon>Bacilli</taxon>
        <taxon>Bacillales</taxon>
        <taxon>Bacillaceae</taxon>
        <taxon>Peribacillus</taxon>
    </lineage>
</organism>
<dbReference type="InterPro" id="IPR014957">
    <property type="entry name" value="IDEAL_dom"/>
</dbReference>
<dbReference type="Pfam" id="PF08858">
    <property type="entry name" value="IDEAL"/>
    <property type="match status" value="1"/>
</dbReference>
<evidence type="ECO:0000259" key="1">
    <source>
        <dbReference type="SMART" id="SM00914"/>
    </source>
</evidence>
<dbReference type="Proteomes" id="UP000595254">
    <property type="component" value="Chromosome"/>
</dbReference>
<dbReference type="Gene3D" id="4.10.810.10">
    <property type="entry name" value="Virus Scaffolding Protein, Chain A"/>
    <property type="match status" value="1"/>
</dbReference>
<evidence type="ECO:0000313" key="3">
    <source>
        <dbReference type="Proteomes" id="UP000595254"/>
    </source>
</evidence>
<reference evidence="2 3" key="1">
    <citation type="submission" date="2021-01" db="EMBL/GenBank/DDBJ databases">
        <title>FDA dAtabase for Regulatory Grade micrObial Sequences (FDA-ARGOS): Supporting development and validation of Infectious Disease Dx tests.</title>
        <authorList>
            <person name="Nelson B."/>
            <person name="Plummer A."/>
            <person name="Tallon L."/>
            <person name="Sadzewicz L."/>
            <person name="Zhao X."/>
            <person name="Boylan J."/>
            <person name="Ott S."/>
            <person name="Bowen H."/>
            <person name="Vavikolanu K."/>
            <person name="Mehta A."/>
            <person name="Aluvathingal J."/>
            <person name="Nadendla S."/>
            <person name="Myers T."/>
            <person name="Yan Y."/>
            <person name="Sichtig H."/>
        </authorList>
    </citation>
    <scope>NUCLEOTIDE SEQUENCE [LARGE SCALE GENOMIC DNA]</scope>
    <source>
        <strain evidence="2 3">FDAARGOS_1161</strain>
    </source>
</reference>
<evidence type="ECO:0000313" key="2">
    <source>
        <dbReference type="EMBL" id="QQT02108.1"/>
    </source>
</evidence>
<keyword evidence="3" id="KW-1185">Reference proteome</keyword>
<sequence length="77" mass="8902">MKNDKSYSDLAESSSLKKRKVNAPLQEVFIDMIIHEAILKEKKSKLQKQIDDALDLKDKKGFMKLSHEMNHLLTLFG</sequence>
<protein>
    <submittedName>
        <fullName evidence="2">IDEAL domain-containing protein</fullName>
    </submittedName>
</protein>
<proteinExistence type="predicted"/>
<dbReference type="AlphaFoldDB" id="A0A974NQX5"/>
<dbReference type="InterPro" id="IPR027393">
    <property type="entry name" value="Virus_scaffolding_prot_C"/>
</dbReference>
<dbReference type="KEGG" id="ppsr:I6J18_09850"/>
<feature type="domain" description="IDEAL" evidence="1">
    <location>
        <begin position="33"/>
        <end position="69"/>
    </location>
</feature>
<dbReference type="SMART" id="SM00914">
    <property type="entry name" value="IDEAL"/>
    <property type="match status" value="1"/>
</dbReference>